<sequence length="138" mass="15610">MSQRGPPGSDTHLRFSLEYHAILITKQHADLLDDDVSTRFHELAETVAPQYDVTIEFTKGATDHLYLQFTATPTTNLNEFLTTLKGVTSRRLRGEFPHLETRFERGVWQSGYYLSTTGSVTIEEIITYVEGPTNSSLN</sequence>
<gene>
    <name evidence="2" type="ORF">SAMN04487950_0390</name>
</gene>
<dbReference type="Pfam" id="PF01797">
    <property type="entry name" value="Y1_Tnp"/>
    <property type="match status" value="1"/>
</dbReference>
<dbReference type="PANTHER" id="PTHR33360">
    <property type="entry name" value="TRANSPOSASE FOR INSERTION SEQUENCE ELEMENT IS200"/>
    <property type="match status" value="1"/>
</dbReference>
<dbReference type="PANTHER" id="PTHR33360:SF4">
    <property type="entry name" value="TRANSPOSASE IS200-LIKE PROTEIN"/>
    <property type="match status" value="1"/>
</dbReference>
<dbReference type="SMART" id="SM01321">
    <property type="entry name" value="Y1_Tnp"/>
    <property type="match status" value="1"/>
</dbReference>
<dbReference type="GO" id="GO:0006313">
    <property type="term" value="P:DNA transposition"/>
    <property type="evidence" value="ECO:0007669"/>
    <property type="project" value="InterPro"/>
</dbReference>
<dbReference type="SUPFAM" id="SSF143422">
    <property type="entry name" value="Transposase IS200-like"/>
    <property type="match status" value="1"/>
</dbReference>
<accession>A0A1I4B9F0</accession>
<dbReference type="Proteomes" id="UP000199607">
    <property type="component" value="Unassembled WGS sequence"/>
</dbReference>
<dbReference type="AlphaFoldDB" id="A0A1I4B9F0"/>
<evidence type="ECO:0000313" key="3">
    <source>
        <dbReference type="Proteomes" id="UP000199607"/>
    </source>
</evidence>
<evidence type="ECO:0000313" key="2">
    <source>
        <dbReference type="EMBL" id="SFK65123.1"/>
    </source>
</evidence>
<dbReference type="RefSeq" id="WP_089865026.1">
    <property type="nucleotide sequence ID" value="NZ_FOTC01000001.1"/>
</dbReference>
<dbReference type="Gene3D" id="3.30.70.1290">
    <property type="entry name" value="Transposase IS200-like"/>
    <property type="match status" value="1"/>
</dbReference>
<protein>
    <submittedName>
        <fullName evidence="2">Putative transposase</fullName>
    </submittedName>
</protein>
<reference evidence="3" key="1">
    <citation type="submission" date="2016-10" db="EMBL/GenBank/DDBJ databases">
        <authorList>
            <person name="Varghese N."/>
            <person name="Submissions S."/>
        </authorList>
    </citation>
    <scope>NUCLEOTIDE SEQUENCE [LARGE SCALE GENOMIC DNA]</scope>
    <source>
        <strain evidence="3">CGMCC 1.7738</strain>
    </source>
</reference>
<keyword evidence="3" id="KW-1185">Reference proteome</keyword>
<proteinExistence type="predicted"/>
<evidence type="ECO:0000259" key="1">
    <source>
        <dbReference type="SMART" id="SM01321"/>
    </source>
</evidence>
<name>A0A1I4B9F0_9EURY</name>
<dbReference type="NCBIfam" id="NF033573">
    <property type="entry name" value="transpos_IS200"/>
    <property type="match status" value="1"/>
</dbReference>
<dbReference type="GO" id="GO:0003677">
    <property type="term" value="F:DNA binding"/>
    <property type="evidence" value="ECO:0007669"/>
    <property type="project" value="InterPro"/>
</dbReference>
<dbReference type="EMBL" id="FOTC01000001">
    <property type="protein sequence ID" value="SFK65123.1"/>
    <property type="molecule type" value="Genomic_DNA"/>
</dbReference>
<dbReference type="STRING" id="553466.SAMN04487950_0390"/>
<feature type="domain" description="Transposase IS200-like" evidence="1">
    <location>
        <begin position="14"/>
        <end position="132"/>
    </location>
</feature>
<dbReference type="GO" id="GO:0004803">
    <property type="term" value="F:transposase activity"/>
    <property type="evidence" value="ECO:0007669"/>
    <property type="project" value="InterPro"/>
</dbReference>
<dbReference type="InterPro" id="IPR002686">
    <property type="entry name" value="Transposase_17"/>
</dbReference>
<dbReference type="InterPro" id="IPR036515">
    <property type="entry name" value="Transposase_17_sf"/>
</dbReference>
<organism evidence="2 3">
    <name type="scientific">Halogranum rubrum</name>
    <dbReference type="NCBI Taxonomy" id="553466"/>
    <lineage>
        <taxon>Archaea</taxon>
        <taxon>Methanobacteriati</taxon>
        <taxon>Methanobacteriota</taxon>
        <taxon>Stenosarchaea group</taxon>
        <taxon>Halobacteria</taxon>
        <taxon>Halobacteriales</taxon>
        <taxon>Haloferacaceae</taxon>
    </lineage>
</organism>